<organism evidence="3 4">
    <name type="scientific">Epilithonimonas bovis DSM 19482</name>
    <dbReference type="NCBI Taxonomy" id="1121284"/>
    <lineage>
        <taxon>Bacteria</taxon>
        <taxon>Pseudomonadati</taxon>
        <taxon>Bacteroidota</taxon>
        <taxon>Flavobacteriia</taxon>
        <taxon>Flavobacteriales</taxon>
        <taxon>Weeksellaceae</taxon>
        <taxon>Chryseobacterium group</taxon>
        <taxon>Epilithonimonas</taxon>
    </lineage>
</organism>
<keyword evidence="4" id="KW-1185">Reference proteome</keyword>
<proteinExistence type="predicted"/>
<accession>A0A1U7PVW4</accession>
<keyword evidence="1" id="KW-0732">Signal</keyword>
<dbReference type="InterPro" id="IPR051781">
    <property type="entry name" value="Metallo-dep_Hydrolase"/>
</dbReference>
<dbReference type="Proteomes" id="UP000187261">
    <property type="component" value="Unassembled WGS sequence"/>
</dbReference>
<dbReference type="Pfam" id="PF01979">
    <property type="entry name" value="Amidohydro_1"/>
    <property type="match status" value="1"/>
</dbReference>
<protein>
    <submittedName>
        <fullName evidence="3">Imidazolonepropionase</fullName>
    </submittedName>
</protein>
<feature type="domain" description="Amidohydrolase-related" evidence="2">
    <location>
        <begin position="80"/>
        <end position="447"/>
    </location>
</feature>
<feature type="chain" id="PRO_5012843811" evidence="1">
    <location>
        <begin position="22"/>
        <end position="454"/>
    </location>
</feature>
<dbReference type="EMBL" id="FTPU01000029">
    <property type="protein sequence ID" value="SIT97695.1"/>
    <property type="molecule type" value="Genomic_DNA"/>
</dbReference>
<dbReference type="PANTHER" id="PTHR43135">
    <property type="entry name" value="ALPHA-D-RIBOSE 1-METHYLPHOSPHONATE 5-TRIPHOSPHATE DIPHOSPHATASE"/>
    <property type="match status" value="1"/>
</dbReference>
<dbReference type="STRING" id="1121284.SAMN05660493_02421"/>
<dbReference type="Gene3D" id="2.30.40.10">
    <property type="entry name" value="Urease, subunit C, domain 1"/>
    <property type="match status" value="1"/>
</dbReference>
<dbReference type="Gene3D" id="3.20.20.140">
    <property type="entry name" value="Metal-dependent hydrolases"/>
    <property type="match status" value="1"/>
</dbReference>
<dbReference type="AlphaFoldDB" id="A0A1U7PVW4"/>
<gene>
    <name evidence="3" type="ORF">SAMN05660493_02421</name>
</gene>
<sequence>MKKLLYSSSLFLLLISFFAHSQQRKPAGNRSTLFKNASIISGNGSDAKTGDILVSNGKIAKIGKNLTDKASATVDLKGKTIMPALIAAHIHLGLLKGTKNAAENYTEENILSQLKKYQDYGVLNVLAMGSDRPLIFENGFRDRSSAGELDGARMYSAGYGFGVKNGAPPYEVGMDKVYRPTSPDQVPAEMDSLVKVHPTVVKLWVDDFNGKYPKKMDPAIYKKIIEESHKRNLRVAAHVYYLADLKLLVKDGVDIIGHSIRDNIIDDATLNDMKAKGVTYIPTLSLDEFAYIYAKKPEWINNESFKKSLEPGVYDKITSQAYQDELKNSPLFETNIKAFQTSLKNVKRVYDAGIPVAFGTDSGAMFLRAQGFSEHLELQLLVEAGLTPNQAITIATKNAAKAIGIDKDFGTLEVGKTADFLILDANPLKNIKNTEKINAVYKAGKLVSKGPLAQ</sequence>
<reference evidence="4" key="1">
    <citation type="submission" date="2016-10" db="EMBL/GenBank/DDBJ databases">
        <authorList>
            <person name="Varghese N."/>
            <person name="Submissions S."/>
        </authorList>
    </citation>
    <scope>NUCLEOTIDE SEQUENCE [LARGE SCALE GENOMIC DNA]</scope>
    <source>
        <strain evidence="4">DSM 19482</strain>
    </source>
</reference>
<dbReference type="InterPro" id="IPR006680">
    <property type="entry name" value="Amidohydro-rel"/>
</dbReference>
<dbReference type="SUPFAM" id="SSF51556">
    <property type="entry name" value="Metallo-dependent hydrolases"/>
    <property type="match status" value="1"/>
</dbReference>
<name>A0A1U7PVW4_9FLAO</name>
<evidence type="ECO:0000259" key="2">
    <source>
        <dbReference type="Pfam" id="PF01979"/>
    </source>
</evidence>
<evidence type="ECO:0000313" key="4">
    <source>
        <dbReference type="Proteomes" id="UP000187261"/>
    </source>
</evidence>
<dbReference type="PANTHER" id="PTHR43135:SF3">
    <property type="entry name" value="ALPHA-D-RIBOSE 1-METHYLPHOSPHONATE 5-TRIPHOSPHATE DIPHOSPHATASE"/>
    <property type="match status" value="1"/>
</dbReference>
<dbReference type="SUPFAM" id="SSF51338">
    <property type="entry name" value="Composite domain of metallo-dependent hydrolases"/>
    <property type="match status" value="1"/>
</dbReference>
<dbReference type="OrthoDB" id="9797498at2"/>
<dbReference type="InterPro" id="IPR032466">
    <property type="entry name" value="Metal_Hydrolase"/>
</dbReference>
<dbReference type="InterPro" id="IPR011059">
    <property type="entry name" value="Metal-dep_hydrolase_composite"/>
</dbReference>
<feature type="signal peptide" evidence="1">
    <location>
        <begin position="1"/>
        <end position="21"/>
    </location>
</feature>
<dbReference type="GO" id="GO:0016810">
    <property type="term" value="F:hydrolase activity, acting on carbon-nitrogen (but not peptide) bonds"/>
    <property type="evidence" value="ECO:0007669"/>
    <property type="project" value="InterPro"/>
</dbReference>
<evidence type="ECO:0000256" key="1">
    <source>
        <dbReference type="SAM" id="SignalP"/>
    </source>
</evidence>
<evidence type="ECO:0000313" key="3">
    <source>
        <dbReference type="EMBL" id="SIT97695.1"/>
    </source>
</evidence>
<dbReference type="RefSeq" id="WP_076783836.1">
    <property type="nucleotide sequence ID" value="NZ_FTPU01000029.1"/>
</dbReference>